<dbReference type="PROSITE" id="PS51186">
    <property type="entry name" value="GNAT"/>
    <property type="match status" value="1"/>
</dbReference>
<dbReference type="PANTHER" id="PTHR43420">
    <property type="entry name" value="ACETYLTRANSFERASE"/>
    <property type="match status" value="1"/>
</dbReference>
<dbReference type="SUPFAM" id="SSF55729">
    <property type="entry name" value="Acyl-CoA N-acyltransferases (Nat)"/>
    <property type="match status" value="1"/>
</dbReference>
<keyword evidence="2" id="KW-0012">Acyltransferase</keyword>
<dbReference type="Gene3D" id="3.40.630.30">
    <property type="match status" value="1"/>
</dbReference>
<dbReference type="GO" id="GO:0016747">
    <property type="term" value="F:acyltransferase activity, transferring groups other than amino-acyl groups"/>
    <property type="evidence" value="ECO:0007669"/>
    <property type="project" value="InterPro"/>
</dbReference>
<keyword evidence="5" id="KW-1185">Reference proteome</keyword>
<comment type="caution">
    <text evidence="4">The sequence shown here is derived from an EMBL/GenBank/DDBJ whole genome shotgun (WGS) entry which is preliminary data.</text>
</comment>
<dbReference type="RefSeq" id="WP_126989662.1">
    <property type="nucleotide sequence ID" value="NZ_JTFC01000012.1"/>
</dbReference>
<dbReference type="Proteomes" id="UP000288623">
    <property type="component" value="Unassembled WGS sequence"/>
</dbReference>
<evidence type="ECO:0000259" key="3">
    <source>
        <dbReference type="PROSITE" id="PS51186"/>
    </source>
</evidence>
<dbReference type="Pfam" id="PF00583">
    <property type="entry name" value="Acetyltransf_1"/>
    <property type="match status" value="1"/>
</dbReference>
<sequence>MKFVQCTPADVATLQQISRETFYDTFVGTTPEEDMTNFLDEAYAEEKLVAELRNPQSTFYFLRNDKEQVMAYLKINVGDAQTEDMGEDTLEVERIYVRKAYQKQGLGKLLINEAFKQAELKHKKNVWLGVWKHNTNAIAFYEKKGFQKFSEHAFVIGDDTQIDWLMKCAVE</sequence>
<dbReference type="InterPro" id="IPR016181">
    <property type="entry name" value="Acyl_CoA_acyltransferase"/>
</dbReference>
<dbReference type="InterPro" id="IPR000182">
    <property type="entry name" value="GNAT_dom"/>
</dbReference>
<dbReference type="OrthoDB" id="7205533at2"/>
<protein>
    <recommendedName>
        <fullName evidence="3">N-acetyltransferase domain-containing protein</fullName>
    </recommendedName>
</protein>
<keyword evidence="1" id="KW-0808">Transferase</keyword>
<dbReference type="InterPro" id="IPR050680">
    <property type="entry name" value="YpeA/RimI_acetyltransf"/>
</dbReference>
<dbReference type="PANTHER" id="PTHR43420:SF47">
    <property type="entry name" value="N-ACETYLTRANSFERASE DOMAIN-CONTAINING PROTEIN"/>
    <property type="match status" value="1"/>
</dbReference>
<dbReference type="AlphaFoldDB" id="A0A433RWS2"/>
<evidence type="ECO:0000313" key="4">
    <source>
        <dbReference type="EMBL" id="RUS57723.1"/>
    </source>
</evidence>
<evidence type="ECO:0000256" key="2">
    <source>
        <dbReference type="ARBA" id="ARBA00023315"/>
    </source>
</evidence>
<accession>A0A433RWS2</accession>
<proteinExistence type="predicted"/>
<evidence type="ECO:0000313" key="5">
    <source>
        <dbReference type="Proteomes" id="UP000288623"/>
    </source>
</evidence>
<reference evidence="4 5" key="1">
    <citation type="submission" date="2014-11" db="EMBL/GenBank/DDBJ databases">
        <title>Genome sequence and analysis of novel Kurthia sp.</title>
        <authorList>
            <person name="Lawson J.N."/>
            <person name="Gonzalez J.E."/>
            <person name="Rinauldi L."/>
            <person name="Xuan Z."/>
            <person name="Firman A."/>
            <person name="Shaddox L."/>
            <person name="Trudeau A."/>
            <person name="Shah S."/>
            <person name="Reiman D."/>
        </authorList>
    </citation>
    <scope>NUCLEOTIDE SEQUENCE [LARGE SCALE GENOMIC DNA]</scope>
    <source>
        <strain evidence="4 5">3B1D</strain>
    </source>
</reference>
<evidence type="ECO:0000256" key="1">
    <source>
        <dbReference type="ARBA" id="ARBA00022679"/>
    </source>
</evidence>
<dbReference type="CDD" id="cd04301">
    <property type="entry name" value="NAT_SF"/>
    <property type="match status" value="1"/>
</dbReference>
<name>A0A433RWS2_9BACL</name>
<gene>
    <name evidence="4" type="ORF">QI30_03975</name>
</gene>
<feature type="domain" description="N-acetyltransferase" evidence="3">
    <location>
        <begin position="1"/>
        <end position="171"/>
    </location>
</feature>
<dbReference type="EMBL" id="JTFC01000012">
    <property type="protein sequence ID" value="RUS57723.1"/>
    <property type="molecule type" value="Genomic_DNA"/>
</dbReference>
<organism evidence="4 5">
    <name type="scientific">Candidatus Kurthia intestinigallinarum</name>
    <dbReference type="NCBI Taxonomy" id="1562256"/>
    <lineage>
        <taxon>Bacteria</taxon>
        <taxon>Bacillati</taxon>
        <taxon>Bacillota</taxon>
        <taxon>Bacilli</taxon>
        <taxon>Bacillales</taxon>
        <taxon>Caryophanaceae</taxon>
        <taxon>Kurthia</taxon>
    </lineage>
</organism>